<accession>A0A7R9QG35</accession>
<proteinExistence type="predicted"/>
<sequence>MSVQYVQHEYIVSQPYRPWTLDSSDSPSEGLMIDGGDEELLIL</sequence>
<evidence type="ECO:0000313" key="2">
    <source>
        <dbReference type="Proteomes" id="UP000728032"/>
    </source>
</evidence>
<reference evidence="1" key="1">
    <citation type="submission" date="2020-11" db="EMBL/GenBank/DDBJ databases">
        <authorList>
            <person name="Tran Van P."/>
        </authorList>
    </citation>
    <scope>NUCLEOTIDE SEQUENCE</scope>
</reference>
<keyword evidence="2" id="KW-1185">Reference proteome</keyword>
<organism evidence="1">
    <name type="scientific">Oppiella nova</name>
    <dbReference type="NCBI Taxonomy" id="334625"/>
    <lineage>
        <taxon>Eukaryota</taxon>
        <taxon>Metazoa</taxon>
        <taxon>Ecdysozoa</taxon>
        <taxon>Arthropoda</taxon>
        <taxon>Chelicerata</taxon>
        <taxon>Arachnida</taxon>
        <taxon>Acari</taxon>
        <taxon>Acariformes</taxon>
        <taxon>Sarcoptiformes</taxon>
        <taxon>Oribatida</taxon>
        <taxon>Brachypylina</taxon>
        <taxon>Oppioidea</taxon>
        <taxon>Oppiidae</taxon>
        <taxon>Oppiella</taxon>
    </lineage>
</organism>
<name>A0A7R9QG35_9ACAR</name>
<dbReference type="Proteomes" id="UP000728032">
    <property type="component" value="Unassembled WGS sequence"/>
</dbReference>
<dbReference type="EMBL" id="OC916439">
    <property type="protein sequence ID" value="CAD7644280.1"/>
    <property type="molecule type" value="Genomic_DNA"/>
</dbReference>
<gene>
    <name evidence="1" type="ORF">ONB1V03_LOCUS4583</name>
</gene>
<dbReference type="AlphaFoldDB" id="A0A7R9QG35"/>
<evidence type="ECO:0000313" key="1">
    <source>
        <dbReference type="EMBL" id="CAD7644280.1"/>
    </source>
</evidence>
<protein>
    <submittedName>
        <fullName evidence="1">Uncharacterized protein</fullName>
    </submittedName>
</protein>
<dbReference type="EMBL" id="CAJPVJ010001614">
    <property type="protein sequence ID" value="CAG2165037.1"/>
    <property type="molecule type" value="Genomic_DNA"/>
</dbReference>
<feature type="non-terminal residue" evidence="1">
    <location>
        <position position="43"/>
    </location>
</feature>